<dbReference type="Pfam" id="PF01381">
    <property type="entry name" value="HTH_3"/>
    <property type="match status" value="1"/>
</dbReference>
<dbReference type="InterPro" id="IPR001387">
    <property type="entry name" value="Cro/C1-type_HTH"/>
</dbReference>
<gene>
    <name evidence="3" type="ORF">FYJ74_05335</name>
</gene>
<comment type="caution">
    <text evidence="3">The sequence shown here is derived from an EMBL/GenBank/DDBJ whole genome shotgun (WGS) entry which is preliminary data.</text>
</comment>
<keyword evidence="1" id="KW-0238">DNA-binding</keyword>
<name>A0A6L5YD18_9BACT</name>
<dbReference type="CDD" id="cd00093">
    <property type="entry name" value="HTH_XRE"/>
    <property type="match status" value="1"/>
</dbReference>
<reference evidence="3 4" key="1">
    <citation type="submission" date="2019-08" db="EMBL/GenBank/DDBJ databases">
        <title>In-depth cultivation of the pig gut microbiome towards novel bacterial diversity and tailored functional studies.</title>
        <authorList>
            <person name="Wylensek D."/>
            <person name="Hitch T.C.A."/>
            <person name="Clavel T."/>
        </authorList>
    </citation>
    <scope>NUCLEOTIDE SEQUENCE [LARGE SCALE GENOMIC DNA]</scope>
    <source>
        <strain evidence="3 4">SM-530-WT-4B</strain>
    </source>
</reference>
<protein>
    <submittedName>
        <fullName evidence="3">Helix-turn-helix transcriptional regulator</fullName>
    </submittedName>
</protein>
<keyword evidence="4" id="KW-1185">Reference proteome</keyword>
<dbReference type="GO" id="GO:0003677">
    <property type="term" value="F:DNA binding"/>
    <property type="evidence" value="ECO:0007669"/>
    <property type="project" value="UniProtKB-KW"/>
</dbReference>
<dbReference type="InterPro" id="IPR050807">
    <property type="entry name" value="TransReg_Diox_bact_type"/>
</dbReference>
<evidence type="ECO:0000256" key="1">
    <source>
        <dbReference type="ARBA" id="ARBA00023125"/>
    </source>
</evidence>
<dbReference type="Gene3D" id="1.10.260.40">
    <property type="entry name" value="lambda repressor-like DNA-binding domains"/>
    <property type="match status" value="1"/>
</dbReference>
<dbReference type="GO" id="GO:0005829">
    <property type="term" value="C:cytosol"/>
    <property type="evidence" value="ECO:0007669"/>
    <property type="project" value="TreeGrafter"/>
</dbReference>
<dbReference type="PANTHER" id="PTHR46797:SF1">
    <property type="entry name" value="METHYLPHOSPHONATE SYNTHASE"/>
    <property type="match status" value="1"/>
</dbReference>
<accession>A0A6L5YD18</accession>
<dbReference type="EMBL" id="VUNH01000004">
    <property type="protein sequence ID" value="MST55457.1"/>
    <property type="molecule type" value="Genomic_DNA"/>
</dbReference>
<organism evidence="3 4">
    <name type="scientific">Pyramidobacter porci</name>
    <dbReference type="NCBI Taxonomy" id="2605789"/>
    <lineage>
        <taxon>Bacteria</taxon>
        <taxon>Thermotogati</taxon>
        <taxon>Synergistota</taxon>
        <taxon>Synergistia</taxon>
        <taxon>Synergistales</taxon>
        <taxon>Dethiosulfovibrionaceae</taxon>
        <taxon>Pyramidobacter</taxon>
    </lineage>
</organism>
<proteinExistence type="predicted"/>
<evidence type="ECO:0000259" key="2">
    <source>
        <dbReference type="PROSITE" id="PS50943"/>
    </source>
</evidence>
<dbReference type="InterPro" id="IPR010982">
    <property type="entry name" value="Lambda_DNA-bd_dom_sf"/>
</dbReference>
<dbReference type="GeneID" id="90987145"/>
<dbReference type="Proteomes" id="UP000473699">
    <property type="component" value="Unassembled WGS sequence"/>
</dbReference>
<evidence type="ECO:0000313" key="3">
    <source>
        <dbReference type="EMBL" id="MST55457.1"/>
    </source>
</evidence>
<evidence type="ECO:0000313" key="4">
    <source>
        <dbReference type="Proteomes" id="UP000473699"/>
    </source>
</evidence>
<sequence>MNDFKKKLEKKLRDPEYKAKWDAYDPEYQVIKTLIEARRKKNVTQKQLAEMTGITQPDISRLENGRGNPSLRTLNNLAKGLGMALKVEFVDVKKK</sequence>
<dbReference type="GO" id="GO:0003700">
    <property type="term" value="F:DNA-binding transcription factor activity"/>
    <property type="evidence" value="ECO:0007669"/>
    <property type="project" value="TreeGrafter"/>
</dbReference>
<dbReference type="RefSeq" id="WP_009163915.1">
    <property type="nucleotide sequence ID" value="NZ_JAXDZJ010000111.1"/>
</dbReference>
<dbReference type="SMART" id="SM00530">
    <property type="entry name" value="HTH_XRE"/>
    <property type="match status" value="1"/>
</dbReference>
<dbReference type="PANTHER" id="PTHR46797">
    <property type="entry name" value="HTH-TYPE TRANSCRIPTIONAL REGULATOR"/>
    <property type="match status" value="1"/>
</dbReference>
<feature type="domain" description="HTH cro/C1-type" evidence="2">
    <location>
        <begin position="34"/>
        <end position="89"/>
    </location>
</feature>
<dbReference type="AlphaFoldDB" id="A0A6L5YD18"/>
<dbReference type="SUPFAM" id="SSF47413">
    <property type="entry name" value="lambda repressor-like DNA-binding domains"/>
    <property type="match status" value="1"/>
</dbReference>
<dbReference type="PROSITE" id="PS50943">
    <property type="entry name" value="HTH_CROC1"/>
    <property type="match status" value="1"/>
</dbReference>